<dbReference type="PROSITE" id="PS51462">
    <property type="entry name" value="NUDIX"/>
    <property type="match status" value="1"/>
</dbReference>
<dbReference type="Pfam" id="PF00293">
    <property type="entry name" value="NUDIX"/>
    <property type="match status" value="1"/>
</dbReference>
<dbReference type="CDD" id="cd04661">
    <property type="entry name" value="NUDIX_MRP_L46"/>
    <property type="match status" value="1"/>
</dbReference>
<protein>
    <submittedName>
        <fullName evidence="4">39S ribosomal protein L46, mitochondrial</fullName>
    </submittedName>
</protein>
<dbReference type="InterPro" id="IPR040008">
    <property type="entry name" value="Ribosomal_mL46"/>
</dbReference>
<dbReference type="AlphaFoldDB" id="A0A8H7EQY8"/>
<dbReference type="Proteomes" id="UP000605846">
    <property type="component" value="Unassembled WGS sequence"/>
</dbReference>
<dbReference type="InterPro" id="IPR020476">
    <property type="entry name" value="Nudix_hydrolase"/>
</dbReference>
<dbReference type="Gene3D" id="3.90.79.10">
    <property type="entry name" value="Nucleoside Triphosphate Pyrophosphohydrolase"/>
    <property type="match status" value="1"/>
</dbReference>
<sequence length="176" mass="20076">MAHRLVLNRAMTVGAEYFRPVASIIVKRSPLLSRVDGDENDVRNIHRKADHTLYLLVKKPRKHHAWQFPQGGIDPGETLVEAALRELAEECGTELKADILDQAAAGVYQYKFPQSFIEKKKRWRGIGAKVEFVRALWITGQCRPDQKEIVDFAWLTCQELQGYVSEEYGQAIKALL</sequence>
<accession>A0A8H7EQY8</accession>
<organism evidence="4 5">
    <name type="scientific">Apophysomyces ossiformis</name>
    <dbReference type="NCBI Taxonomy" id="679940"/>
    <lineage>
        <taxon>Eukaryota</taxon>
        <taxon>Fungi</taxon>
        <taxon>Fungi incertae sedis</taxon>
        <taxon>Mucoromycota</taxon>
        <taxon>Mucoromycotina</taxon>
        <taxon>Mucoromycetes</taxon>
        <taxon>Mucorales</taxon>
        <taxon>Mucorineae</taxon>
        <taxon>Mucoraceae</taxon>
        <taxon>Apophysomyces</taxon>
    </lineage>
</organism>
<evidence type="ECO:0000313" key="4">
    <source>
        <dbReference type="EMBL" id="KAF7726668.1"/>
    </source>
</evidence>
<gene>
    <name evidence="4" type="primary">MRPL46</name>
    <name evidence="4" type="ORF">EC973_008542</name>
</gene>
<dbReference type="PROSITE" id="PS00893">
    <property type="entry name" value="NUDIX_BOX"/>
    <property type="match status" value="1"/>
</dbReference>
<comment type="similarity">
    <text evidence="2">Belongs to the Nudix hydrolase family.</text>
</comment>
<dbReference type="InterPro" id="IPR000086">
    <property type="entry name" value="NUDIX_hydrolase_dom"/>
</dbReference>
<comment type="caution">
    <text evidence="4">The sequence shown here is derived from an EMBL/GenBank/DDBJ whole genome shotgun (WGS) entry which is preliminary data.</text>
</comment>
<keyword evidence="4" id="KW-0689">Ribosomal protein</keyword>
<dbReference type="EMBL" id="JABAYA010000074">
    <property type="protein sequence ID" value="KAF7726668.1"/>
    <property type="molecule type" value="Genomic_DNA"/>
</dbReference>
<dbReference type="InterPro" id="IPR020084">
    <property type="entry name" value="NUDIX_hydrolase_CS"/>
</dbReference>
<reference evidence="4" key="1">
    <citation type="submission" date="2020-01" db="EMBL/GenBank/DDBJ databases">
        <title>Genome Sequencing of Three Apophysomyces-Like Fungal Strains Confirms a Novel Fungal Genus in the Mucoromycota with divergent Burkholderia-like Endosymbiotic Bacteria.</title>
        <authorList>
            <person name="Stajich J.E."/>
            <person name="Macias A.M."/>
            <person name="Carter-House D."/>
            <person name="Lovett B."/>
            <person name="Kasson L.R."/>
            <person name="Berry K."/>
            <person name="Grigoriev I."/>
            <person name="Chang Y."/>
            <person name="Spatafora J."/>
            <person name="Kasson M.T."/>
        </authorList>
    </citation>
    <scope>NUCLEOTIDE SEQUENCE</scope>
    <source>
        <strain evidence="4">NRRL A-21654</strain>
    </source>
</reference>
<dbReference type="PANTHER" id="PTHR13124">
    <property type="entry name" value="39S RIBOSOMAL PROTEIN L46, MITOCHONDRIAL PRECURSOR-RELATED"/>
    <property type="match status" value="1"/>
</dbReference>
<dbReference type="PRINTS" id="PR00502">
    <property type="entry name" value="NUDIXFAMILY"/>
</dbReference>
<dbReference type="OrthoDB" id="414075at2759"/>
<evidence type="ECO:0000313" key="5">
    <source>
        <dbReference type="Proteomes" id="UP000605846"/>
    </source>
</evidence>
<dbReference type="InterPro" id="IPR015797">
    <property type="entry name" value="NUDIX_hydrolase-like_dom_sf"/>
</dbReference>
<dbReference type="GO" id="GO:0016787">
    <property type="term" value="F:hydrolase activity"/>
    <property type="evidence" value="ECO:0007669"/>
    <property type="project" value="UniProtKB-KW"/>
</dbReference>
<evidence type="ECO:0000259" key="3">
    <source>
        <dbReference type="PROSITE" id="PS51462"/>
    </source>
</evidence>
<name>A0A8H7EQY8_9FUNG</name>
<keyword evidence="1 2" id="KW-0378">Hydrolase</keyword>
<dbReference type="InterPro" id="IPR033650">
    <property type="entry name" value="Ribosomal_mL46_NUDIX"/>
</dbReference>
<keyword evidence="4" id="KW-0687">Ribonucleoprotein</keyword>
<dbReference type="PANTHER" id="PTHR13124:SF12">
    <property type="entry name" value="LARGE RIBOSOMAL SUBUNIT PROTEIN ML46"/>
    <property type="match status" value="1"/>
</dbReference>
<dbReference type="GO" id="GO:0005762">
    <property type="term" value="C:mitochondrial large ribosomal subunit"/>
    <property type="evidence" value="ECO:0007669"/>
    <property type="project" value="TreeGrafter"/>
</dbReference>
<feature type="domain" description="Nudix hydrolase" evidence="3">
    <location>
        <begin position="16"/>
        <end position="176"/>
    </location>
</feature>
<dbReference type="SUPFAM" id="SSF55811">
    <property type="entry name" value="Nudix"/>
    <property type="match status" value="1"/>
</dbReference>
<evidence type="ECO:0000256" key="2">
    <source>
        <dbReference type="RuleBase" id="RU003476"/>
    </source>
</evidence>
<dbReference type="GO" id="GO:0003735">
    <property type="term" value="F:structural constituent of ribosome"/>
    <property type="evidence" value="ECO:0007669"/>
    <property type="project" value="InterPro"/>
</dbReference>
<proteinExistence type="inferred from homology"/>
<evidence type="ECO:0000256" key="1">
    <source>
        <dbReference type="ARBA" id="ARBA00022801"/>
    </source>
</evidence>
<keyword evidence="5" id="KW-1185">Reference proteome</keyword>